<feature type="coiled-coil region" evidence="5">
    <location>
        <begin position="520"/>
        <end position="585"/>
    </location>
</feature>
<reference evidence="7 8" key="1">
    <citation type="submission" date="2016-12" db="EMBL/GenBank/DDBJ databases">
        <title>Genomic comparison of strains in the 'Actinomyces naeslundii' group.</title>
        <authorList>
            <person name="Mughal S.R."/>
            <person name="Do T."/>
            <person name="Gilbert S.C."/>
            <person name="Witherden E.A."/>
            <person name="Didelot X."/>
            <person name="Beighton D."/>
        </authorList>
    </citation>
    <scope>NUCLEOTIDE SEQUENCE [LARGE SCALE GENOMIC DNA]</scope>
    <source>
        <strain evidence="7 8">P6N</strain>
    </source>
</reference>
<evidence type="ECO:0000256" key="2">
    <source>
        <dbReference type="ARBA" id="ARBA00022801"/>
    </source>
</evidence>
<dbReference type="EMBL" id="MSKL01000010">
    <property type="protein sequence ID" value="OLO49957.1"/>
    <property type="molecule type" value="Genomic_DNA"/>
</dbReference>
<dbReference type="InterPro" id="IPR027417">
    <property type="entry name" value="P-loop_NTPase"/>
</dbReference>
<dbReference type="Pfam" id="PF13087">
    <property type="entry name" value="AAA_12"/>
    <property type="match status" value="1"/>
</dbReference>
<comment type="caution">
    <text evidence="7">The sequence shown here is derived from an EMBL/GenBank/DDBJ whole genome shotgun (WGS) entry which is preliminary data.</text>
</comment>
<dbReference type="GO" id="GO:0043139">
    <property type="term" value="F:5'-3' DNA helicase activity"/>
    <property type="evidence" value="ECO:0007669"/>
    <property type="project" value="TreeGrafter"/>
</dbReference>
<dbReference type="GO" id="GO:0005524">
    <property type="term" value="F:ATP binding"/>
    <property type="evidence" value="ECO:0007669"/>
    <property type="project" value="UniProtKB-KW"/>
</dbReference>
<keyword evidence="1" id="KW-0547">Nucleotide-binding</keyword>
<evidence type="ECO:0000256" key="3">
    <source>
        <dbReference type="ARBA" id="ARBA00022806"/>
    </source>
</evidence>
<sequence>MGMNTSSETRQRILQYWWMLELFSPQKVPELTKPSTRPKDRQVIDWQPRAALPWEVLRPPAPVSGTSMKWQHTIYLGVYDLEDIYQDLHCAFAEDQDAYDERTAGISACAAVMLDERGTLMVDSATLSSALWAVARIRSTREVPSPHWGGGFSQAAEEFTKAVDAFEGDRREAAGTEKPPAQEADSLQELLRIAHKVSGIAGVSGLASERIIISSVAVSSRRTDDAIADIDFLNSFFLDDLAAVTRELSNGSCPPALSEYLTADADLPLGQRADVIRDNAVADAGVQVDRLPKGRWPSNPEHGLALRQQFAVNRALDDLSDAGGLMGVNGPPGTGKTTMLRDILAGNVVERARRLAELESPDDAFTTTTHCWQSGDGFRREVRQLQPTLTGFEMVVASANNTAVENISVEIPALGAIDGKWRGDADYFADIASATLAASEVGEKKREDAEGTERKAWGLVAARLGNKRNRGAFRSAFWFDITGRDKKPIPGTAPRMQTRLNQWRDGKVPYKSWSQAREDFRRAERHVDELLAQREAAQWRIERLKAALREEPELAAQAQHLTVAATEAADERRKYTNIVERAQTEYSEAGSIRNRHAETRPGVLETLFTLGRAAREWRERLEPLEEQLRTAEQNWQQVRQYAQSLDERARYISGELASTENRRKCLSQEVADLRRQVAEDREHYGRGYPDERRDREDREKYAPWLDAELDEARSDLFLAALRLHEDFLANTAGDMVKGLRAAVEVVAGAYPRNLEPEKVRAAWQTFFLVVPMVSTTFASFGRMFAGLGPESLGWLLIDEAGQACPQYAVGGIWRSRRVVAVGDPLQLQPVVTMPRKAQYDIAAAFGVSSVWIPPLASVQTLADRVSRHGTTLYHGEKPMWVGAPLTVHRRCDDPMFRLCNEIAYGGMMVSGVQRRLDDPDRPDLFDGPREQKVSPSRWIDVPARTPGTHLQGNQIEELRKQIDQLQAQGVATSQIIAISPFRVVANALGTLKGRYPGLRGGTIHTAQGREADVVFLVLGGDPAAPGAKAWASSTVNLVNVAASRAKRRLYVIGDRTAWAQYPYFADLASALAPEPQQAVDTVG</sequence>
<evidence type="ECO:0000313" key="8">
    <source>
        <dbReference type="Proteomes" id="UP000186394"/>
    </source>
</evidence>
<dbReference type="SUPFAM" id="SSF52540">
    <property type="entry name" value="P-loop containing nucleoside triphosphate hydrolases"/>
    <property type="match status" value="1"/>
</dbReference>
<feature type="coiled-coil region" evidence="5">
    <location>
        <begin position="614"/>
        <end position="683"/>
    </location>
</feature>
<organism evidence="7 8">
    <name type="scientific">Actinomyces oris</name>
    <dbReference type="NCBI Taxonomy" id="544580"/>
    <lineage>
        <taxon>Bacteria</taxon>
        <taxon>Bacillati</taxon>
        <taxon>Actinomycetota</taxon>
        <taxon>Actinomycetes</taxon>
        <taxon>Actinomycetales</taxon>
        <taxon>Actinomycetaceae</taxon>
        <taxon>Actinomyces</taxon>
    </lineage>
</organism>
<evidence type="ECO:0000259" key="6">
    <source>
        <dbReference type="Pfam" id="PF13087"/>
    </source>
</evidence>
<keyword evidence="2" id="KW-0378">Hydrolase</keyword>
<dbReference type="Proteomes" id="UP000186394">
    <property type="component" value="Unassembled WGS sequence"/>
</dbReference>
<dbReference type="PANTHER" id="PTHR43788">
    <property type="entry name" value="DNA2/NAM7 HELICASE FAMILY MEMBER"/>
    <property type="match status" value="1"/>
</dbReference>
<dbReference type="InterPro" id="IPR050534">
    <property type="entry name" value="Coronavir_polyprotein_1ab"/>
</dbReference>
<dbReference type="GO" id="GO:0016787">
    <property type="term" value="F:hydrolase activity"/>
    <property type="evidence" value="ECO:0007669"/>
    <property type="project" value="UniProtKB-KW"/>
</dbReference>
<gene>
    <name evidence="7" type="ORF">BKH28_05030</name>
</gene>
<feature type="domain" description="DNA2/NAM7 helicase-like C-terminal" evidence="6">
    <location>
        <begin position="885"/>
        <end position="1055"/>
    </location>
</feature>
<accession>A0A1Q8VPC6</accession>
<evidence type="ECO:0000256" key="4">
    <source>
        <dbReference type="ARBA" id="ARBA00022840"/>
    </source>
</evidence>
<evidence type="ECO:0000256" key="1">
    <source>
        <dbReference type="ARBA" id="ARBA00022741"/>
    </source>
</evidence>
<feature type="coiled-coil region" evidence="5">
    <location>
        <begin position="948"/>
        <end position="975"/>
    </location>
</feature>
<protein>
    <submittedName>
        <fullName evidence="7">AAA family ATPase</fullName>
    </submittedName>
</protein>
<dbReference type="RefSeq" id="WP_075417769.1">
    <property type="nucleotide sequence ID" value="NZ_MSKL01000010.1"/>
</dbReference>
<evidence type="ECO:0000256" key="5">
    <source>
        <dbReference type="SAM" id="Coils"/>
    </source>
</evidence>
<proteinExistence type="predicted"/>
<keyword evidence="4" id="KW-0067">ATP-binding</keyword>
<keyword evidence="3" id="KW-0347">Helicase</keyword>
<keyword evidence="5" id="KW-0175">Coiled coil</keyword>
<dbReference type="InterPro" id="IPR041679">
    <property type="entry name" value="DNA2/NAM7-like_C"/>
</dbReference>
<dbReference type="Gene3D" id="3.40.50.300">
    <property type="entry name" value="P-loop containing nucleotide triphosphate hydrolases"/>
    <property type="match status" value="3"/>
</dbReference>
<dbReference type="AlphaFoldDB" id="A0A1Q8VPC6"/>
<name>A0A1Q8VPC6_9ACTO</name>
<dbReference type="PANTHER" id="PTHR43788:SF8">
    <property type="entry name" value="DNA-BINDING PROTEIN SMUBP-2"/>
    <property type="match status" value="1"/>
</dbReference>
<evidence type="ECO:0000313" key="7">
    <source>
        <dbReference type="EMBL" id="OLO49957.1"/>
    </source>
</evidence>